<comment type="caution">
    <text evidence="2">The sequence shown here is derived from an EMBL/GenBank/DDBJ whole genome shotgun (WGS) entry which is preliminary data.</text>
</comment>
<dbReference type="EMBL" id="JAINUF010000013">
    <property type="protein sequence ID" value="KAJ8344431.1"/>
    <property type="molecule type" value="Genomic_DNA"/>
</dbReference>
<feature type="region of interest" description="Disordered" evidence="1">
    <location>
        <begin position="102"/>
        <end position="124"/>
    </location>
</feature>
<sequence>MSLGAQGESWRSLPVICQSLCGGILISKHTLGQERGAVGLPAGRVLKPGATAGWGRGGQSRAAPPGGRRARAAGPRVAPFRMRNDKITGAVYQNARVRGQPSIPIRGALRKASQAEEDSPNRSF</sequence>
<keyword evidence="3" id="KW-1185">Reference proteome</keyword>
<name>A0A9Q1ESY3_SYNKA</name>
<feature type="compositionally biased region" description="Low complexity" evidence="1">
    <location>
        <begin position="59"/>
        <end position="74"/>
    </location>
</feature>
<dbReference type="AlphaFoldDB" id="A0A9Q1ESY3"/>
<evidence type="ECO:0000256" key="1">
    <source>
        <dbReference type="SAM" id="MobiDB-lite"/>
    </source>
</evidence>
<accession>A0A9Q1ESY3</accession>
<dbReference type="Proteomes" id="UP001152622">
    <property type="component" value="Chromosome 13"/>
</dbReference>
<organism evidence="2 3">
    <name type="scientific">Synaphobranchus kaupii</name>
    <name type="common">Kaup's arrowtooth eel</name>
    <dbReference type="NCBI Taxonomy" id="118154"/>
    <lineage>
        <taxon>Eukaryota</taxon>
        <taxon>Metazoa</taxon>
        <taxon>Chordata</taxon>
        <taxon>Craniata</taxon>
        <taxon>Vertebrata</taxon>
        <taxon>Euteleostomi</taxon>
        <taxon>Actinopterygii</taxon>
        <taxon>Neopterygii</taxon>
        <taxon>Teleostei</taxon>
        <taxon>Anguilliformes</taxon>
        <taxon>Synaphobranchidae</taxon>
        <taxon>Synaphobranchus</taxon>
    </lineage>
</organism>
<evidence type="ECO:0000313" key="3">
    <source>
        <dbReference type="Proteomes" id="UP001152622"/>
    </source>
</evidence>
<proteinExistence type="predicted"/>
<gene>
    <name evidence="2" type="ORF">SKAU_G00317600</name>
</gene>
<evidence type="ECO:0000313" key="2">
    <source>
        <dbReference type="EMBL" id="KAJ8344431.1"/>
    </source>
</evidence>
<feature type="region of interest" description="Disordered" evidence="1">
    <location>
        <begin position="48"/>
        <end position="74"/>
    </location>
</feature>
<reference evidence="2" key="1">
    <citation type="journal article" date="2023" name="Science">
        <title>Genome structures resolve the early diversification of teleost fishes.</title>
        <authorList>
            <person name="Parey E."/>
            <person name="Louis A."/>
            <person name="Montfort J."/>
            <person name="Bouchez O."/>
            <person name="Roques C."/>
            <person name="Iampietro C."/>
            <person name="Lluch J."/>
            <person name="Castinel A."/>
            <person name="Donnadieu C."/>
            <person name="Desvignes T."/>
            <person name="Floi Bucao C."/>
            <person name="Jouanno E."/>
            <person name="Wen M."/>
            <person name="Mejri S."/>
            <person name="Dirks R."/>
            <person name="Jansen H."/>
            <person name="Henkel C."/>
            <person name="Chen W.J."/>
            <person name="Zahm M."/>
            <person name="Cabau C."/>
            <person name="Klopp C."/>
            <person name="Thompson A.W."/>
            <person name="Robinson-Rechavi M."/>
            <person name="Braasch I."/>
            <person name="Lecointre G."/>
            <person name="Bobe J."/>
            <person name="Postlethwait J.H."/>
            <person name="Berthelot C."/>
            <person name="Roest Crollius H."/>
            <person name="Guiguen Y."/>
        </authorList>
    </citation>
    <scope>NUCLEOTIDE SEQUENCE</scope>
    <source>
        <strain evidence="2">WJC10195</strain>
    </source>
</reference>
<protein>
    <submittedName>
        <fullName evidence="2">Uncharacterized protein</fullName>
    </submittedName>
</protein>